<comment type="caution">
    <text evidence="1">The sequence shown here is derived from an EMBL/GenBank/DDBJ whole genome shotgun (WGS) entry which is preliminary data.</text>
</comment>
<evidence type="ECO:0000313" key="2">
    <source>
        <dbReference type="Proteomes" id="UP000189670"/>
    </source>
</evidence>
<reference evidence="2" key="1">
    <citation type="submission" date="2012-11" db="EMBL/GenBank/DDBJ databases">
        <authorList>
            <person name="Lucero-Rivera Y.E."/>
            <person name="Tovar-Ramirez D."/>
        </authorList>
    </citation>
    <scope>NUCLEOTIDE SEQUENCE [LARGE SCALE GENOMIC DNA]</scope>
    <source>
        <strain evidence="2">Araruama</strain>
    </source>
</reference>
<organism evidence="1 2">
    <name type="scientific">Candidatus Magnetoglobus multicellularis str. Araruama</name>
    <dbReference type="NCBI Taxonomy" id="890399"/>
    <lineage>
        <taxon>Bacteria</taxon>
        <taxon>Pseudomonadati</taxon>
        <taxon>Thermodesulfobacteriota</taxon>
        <taxon>Desulfobacteria</taxon>
        <taxon>Desulfobacterales</taxon>
        <taxon>Desulfobacteraceae</taxon>
        <taxon>Candidatus Magnetoglobus</taxon>
    </lineage>
</organism>
<sequence length="181" mass="21189">MSLVNIIKSVVSKLQKDFSNHPYDFTSYEIEAQVRVYNELMKKIEGTFRVNRPDAVPPFKSEKTPCVKLEWKLGDNRHDIVVFKKDVTDPESYDDIEGFIEIKSGWGETQDHLLNKSVIKDFVLVQTHANIGYLIIFLANNFYDISKKYQDFYRKTLDAHKKTYGIKEGHVYLVFRDEILS</sequence>
<gene>
    <name evidence="1" type="ORF">OMM_01812</name>
</gene>
<proteinExistence type="predicted"/>
<evidence type="ECO:0000313" key="1">
    <source>
        <dbReference type="EMBL" id="ETR72321.1"/>
    </source>
</evidence>
<accession>A0A1V1PBU7</accession>
<dbReference type="AlphaFoldDB" id="A0A1V1PBU7"/>
<protein>
    <submittedName>
        <fullName evidence="1">Uncharacterized protein</fullName>
    </submittedName>
</protein>
<dbReference type="Proteomes" id="UP000189670">
    <property type="component" value="Unassembled WGS sequence"/>
</dbReference>
<name>A0A1V1PBU7_9BACT</name>
<dbReference type="EMBL" id="ATBP01000161">
    <property type="protein sequence ID" value="ETR72321.1"/>
    <property type="molecule type" value="Genomic_DNA"/>
</dbReference>